<dbReference type="Proteomes" id="UP000004994">
    <property type="component" value="Chromosome 4"/>
</dbReference>
<proteinExistence type="predicted"/>
<sequence>MARQLKEKEVEVCKAFCHNAELEAQTWQARARAQEFTATTLQTQLQAAAGDDDVNNKIIHTYMSRIRGIIEPFKRRSYMCFKIGSDS</sequence>
<dbReference type="AlphaFoldDB" id="A0A3Q7FZS1"/>
<accession>A0A3Q7FZS1</accession>
<dbReference type="Gramene" id="Solyc04g011950.1.1">
    <property type="protein sequence ID" value="Solyc04g011950.1.1.1"/>
    <property type="gene ID" value="Solyc04g011950.1"/>
</dbReference>
<reference evidence="1" key="2">
    <citation type="submission" date="2019-01" db="UniProtKB">
        <authorList>
            <consortium name="EnsemblPlants"/>
        </authorList>
    </citation>
    <scope>IDENTIFICATION</scope>
    <source>
        <strain evidence="1">cv. Heinz 1706</strain>
    </source>
</reference>
<reference evidence="1" key="1">
    <citation type="journal article" date="2012" name="Nature">
        <title>The tomato genome sequence provides insights into fleshy fruit evolution.</title>
        <authorList>
            <consortium name="Tomato Genome Consortium"/>
        </authorList>
    </citation>
    <scope>NUCLEOTIDE SEQUENCE [LARGE SCALE GENOMIC DNA]</scope>
    <source>
        <strain evidence="1">cv. Heinz 1706</strain>
    </source>
</reference>
<dbReference type="InParanoid" id="A0A3Q7FZS1"/>
<dbReference type="PaxDb" id="4081-Solyc04g011950.1.1"/>
<protein>
    <submittedName>
        <fullName evidence="1">Uncharacterized protein</fullName>
    </submittedName>
</protein>
<evidence type="ECO:0000313" key="2">
    <source>
        <dbReference type="Proteomes" id="UP000004994"/>
    </source>
</evidence>
<keyword evidence="2" id="KW-1185">Reference proteome</keyword>
<evidence type="ECO:0000313" key="1">
    <source>
        <dbReference type="EnsemblPlants" id="Solyc04g011950.1.1.1"/>
    </source>
</evidence>
<name>A0A3Q7FZS1_SOLLC</name>
<dbReference type="EnsemblPlants" id="Solyc04g011950.1.1">
    <property type="protein sequence ID" value="Solyc04g011950.1.1.1"/>
    <property type="gene ID" value="Solyc04g011950.1"/>
</dbReference>
<organism evidence="1">
    <name type="scientific">Solanum lycopersicum</name>
    <name type="common">Tomato</name>
    <name type="synonym">Lycopersicon esculentum</name>
    <dbReference type="NCBI Taxonomy" id="4081"/>
    <lineage>
        <taxon>Eukaryota</taxon>
        <taxon>Viridiplantae</taxon>
        <taxon>Streptophyta</taxon>
        <taxon>Embryophyta</taxon>
        <taxon>Tracheophyta</taxon>
        <taxon>Spermatophyta</taxon>
        <taxon>Magnoliopsida</taxon>
        <taxon>eudicotyledons</taxon>
        <taxon>Gunneridae</taxon>
        <taxon>Pentapetalae</taxon>
        <taxon>asterids</taxon>
        <taxon>lamiids</taxon>
        <taxon>Solanales</taxon>
        <taxon>Solanaceae</taxon>
        <taxon>Solanoideae</taxon>
        <taxon>Solaneae</taxon>
        <taxon>Solanum</taxon>
        <taxon>Solanum subgen. Lycopersicon</taxon>
    </lineage>
</organism>